<dbReference type="Proteomes" id="UP000440224">
    <property type="component" value="Unassembled WGS sequence"/>
</dbReference>
<keyword evidence="8 16" id="KW-0547">Nucleotide-binding</keyword>
<dbReference type="Pfam" id="PF00004">
    <property type="entry name" value="AAA"/>
    <property type="match status" value="1"/>
</dbReference>
<evidence type="ECO:0000256" key="18">
    <source>
        <dbReference type="SAM" id="MobiDB-lite"/>
    </source>
</evidence>
<evidence type="ECO:0000256" key="11">
    <source>
        <dbReference type="ARBA" id="ARBA00022840"/>
    </source>
</evidence>
<feature type="domain" description="AAA+ ATPase" evidence="19">
    <location>
        <begin position="187"/>
        <end position="327"/>
    </location>
</feature>
<dbReference type="GO" id="GO:0008270">
    <property type="term" value="F:zinc ion binding"/>
    <property type="evidence" value="ECO:0007669"/>
    <property type="project" value="UniProtKB-UniRule"/>
</dbReference>
<dbReference type="GO" id="GO:0006508">
    <property type="term" value="P:proteolysis"/>
    <property type="evidence" value="ECO:0007669"/>
    <property type="project" value="UniProtKB-KW"/>
</dbReference>
<dbReference type="PANTHER" id="PTHR23076">
    <property type="entry name" value="METALLOPROTEASE M41 FTSH"/>
    <property type="match status" value="1"/>
</dbReference>
<comment type="similarity">
    <text evidence="2 16">In the C-terminal section; belongs to the peptidase M41 family.</text>
</comment>
<comment type="function">
    <text evidence="16">Acts as a processive, ATP-dependent zinc metallopeptidase for both cytoplasmic and membrane proteins. Plays a role in the quality control of integral membrane proteins.</text>
</comment>
<evidence type="ECO:0000256" key="15">
    <source>
        <dbReference type="ARBA" id="ARBA00061570"/>
    </source>
</evidence>
<keyword evidence="11 16" id="KW-0067">ATP-binding</keyword>
<dbReference type="GO" id="GO:0004176">
    <property type="term" value="F:ATP-dependent peptidase activity"/>
    <property type="evidence" value="ECO:0007669"/>
    <property type="project" value="InterPro"/>
</dbReference>
<keyword evidence="10 16" id="KW-0862">Zinc</keyword>
<dbReference type="InterPro" id="IPR000642">
    <property type="entry name" value="Peptidase_M41"/>
</dbReference>
<dbReference type="OrthoDB" id="9809379at2"/>
<evidence type="ECO:0000256" key="7">
    <source>
        <dbReference type="ARBA" id="ARBA00022723"/>
    </source>
</evidence>
<dbReference type="InterPro" id="IPR003960">
    <property type="entry name" value="ATPase_AAA_CS"/>
</dbReference>
<evidence type="ECO:0000256" key="12">
    <source>
        <dbReference type="ARBA" id="ARBA00022989"/>
    </source>
</evidence>
<dbReference type="EC" id="3.4.24.-" evidence="16"/>
<feature type="region of interest" description="Disordered" evidence="18">
    <location>
        <begin position="601"/>
        <end position="631"/>
    </location>
</feature>
<evidence type="ECO:0000256" key="4">
    <source>
        <dbReference type="ARBA" id="ARBA00022519"/>
    </source>
</evidence>
<dbReference type="InterPro" id="IPR003959">
    <property type="entry name" value="ATPase_AAA_core"/>
</dbReference>
<evidence type="ECO:0000256" key="8">
    <source>
        <dbReference type="ARBA" id="ARBA00022741"/>
    </source>
</evidence>
<dbReference type="Gene3D" id="1.10.8.60">
    <property type="match status" value="1"/>
</dbReference>
<keyword evidence="7 16" id="KW-0479">Metal-binding</keyword>
<evidence type="ECO:0000256" key="9">
    <source>
        <dbReference type="ARBA" id="ARBA00022801"/>
    </source>
</evidence>
<dbReference type="CDD" id="cd19501">
    <property type="entry name" value="RecA-like_FtsH"/>
    <property type="match status" value="1"/>
</dbReference>
<dbReference type="Gene3D" id="3.40.50.300">
    <property type="entry name" value="P-loop containing nucleotide triphosphate hydrolases"/>
    <property type="match status" value="1"/>
</dbReference>
<dbReference type="InterPro" id="IPR027417">
    <property type="entry name" value="P-loop_NTPase"/>
</dbReference>
<dbReference type="Pfam" id="PF01434">
    <property type="entry name" value="Peptidase_M41"/>
    <property type="match status" value="1"/>
</dbReference>
<evidence type="ECO:0000256" key="14">
    <source>
        <dbReference type="ARBA" id="ARBA00023136"/>
    </source>
</evidence>
<evidence type="ECO:0000259" key="19">
    <source>
        <dbReference type="SMART" id="SM00382"/>
    </source>
</evidence>
<keyword evidence="21" id="KW-1185">Reference proteome</keyword>
<evidence type="ECO:0000256" key="16">
    <source>
        <dbReference type="HAMAP-Rule" id="MF_01458"/>
    </source>
</evidence>
<dbReference type="FunFam" id="1.10.8.60:FF:000001">
    <property type="entry name" value="ATP-dependent zinc metalloprotease FtsH"/>
    <property type="match status" value="1"/>
</dbReference>
<dbReference type="InterPro" id="IPR011546">
    <property type="entry name" value="Pept_M41_FtsH_extracell"/>
</dbReference>
<dbReference type="GO" id="GO:0005886">
    <property type="term" value="C:plasma membrane"/>
    <property type="evidence" value="ECO:0007669"/>
    <property type="project" value="UniProtKB-SubCell"/>
</dbReference>
<dbReference type="GO" id="GO:0030163">
    <property type="term" value="P:protein catabolic process"/>
    <property type="evidence" value="ECO:0007669"/>
    <property type="project" value="UniProtKB-UniRule"/>
</dbReference>
<feature type="binding site" evidence="16">
    <location>
        <position position="422"/>
    </location>
    <ligand>
        <name>Zn(2+)</name>
        <dbReference type="ChEBI" id="CHEBI:29105"/>
        <note>catalytic</note>
    </ligand>
</feature>
<evidence type="ECO:0000256" key="13">
    <source>
        <dbReference type="ARBA" id="ARBA00023049"/>
    </source>
</evidence>
<dbReference type="HAMAP" id="MF_01458">
    <property type="entry name" value="FtsH"/>
    <property type="match status" value="1"/>
</dbReference>
<dbReference type="FunFam" id="3.40.50.300:FF:000001">
    <property type="entry name" value="ATP-dependent zinc metalloprotease FtsH"/>
    <property type="match status" value="1"/>
</dbReference>
<evidence type="ECO:0000256" key="3">
    <source>
        <dbReference type="ARBA" id="ARBA00022475"/>
    </source>
</evidence>
<dbReference type="InterPro" id="IPR005936">
    <property type="entry name" value="FtsH"/>
</dbReference>
<dbReference type="InterPro" id="IPR037219">
    <property type="entry name" value="Peptidase_M41-like"/>
</dbReference>
<feature type="compositionally biased region" description="Low complexity" evidence="18">
    <location>
        <begin position="614"/>
        <end position="631"/>
    </location>
</feature>
<gene>
    <name evidence="20" type="primary">hflB</name>
    <name evidence="16" type="synonym">ftsH</name>
    <name evidence="20" type="ORF">GF068_29155</name>
</gene>
<comment type="subcellular location">
    <subcellularLocation>
        <location evidence="16">Cell membrane</location>
        <topology evidence="16">Multi-pass membrane protein</topology>
        <orientation evidence="16">Cytoplasmic side</orientation>
    </subcellularLocation>
    <subcellularLocation>
        <location evidence="1">Membrane</location>
    </subcellularLocation>
</comment>
<comment type="similarity">
    <text evidence="17">Belongs to the AAA ATPase family.</text>
</comment>
<evidence type="ECO:0000313" key="20">
    <source>
        <dbReference type="EMBL" id="MRG95956.1"/>
    </source>
</evidence>
<dbReference type="RefSeq" id="WP_153822758.1">
    <property type="nucleotide sequence ID" value="NZ_WJIE01000009.1"/>
</dbReference>
<dbReference type="SUPFAM" id="SSF52540">
    <property type="entry name" value="P-loop containing nucleoside triphosphate hydrolases"/>
    <property type="match status" value="1"/>
</dbReference>
<dbReference type="FunFam" id="1.20.58.760:FF:000001">
    <property type="entry name" value="ATP-dependent zinc metalloprotease FtsH"/>
    <property type="match status" value="1"/>
</dbReference>
<keyword evidence="13 16" id="KW-0482">Metalloprotease</keyword>
<organism evidence="20 21">
    <name type="scientific">Polyangium spumosum</name>
    <dbReference type="NCBI Taxonomy" id="889282"/>
    <lineage>
        <taxon>Bacteria</taxon>
        <taxon>Pseudomonadati</taxon>
        <taxon>Myxococcota</taxon>
        <taxon>Polyangia</taxon>
        <taxon>Polyangiales</taxon>
        <taxon>Polyangiaceae</taxon>
        <taxon>Polyangium</taxon>
    </lineage>
</organism>
<keyword evidence="6 16" id="KW-0812">Transmembrane</keyword>
<dbReference type="PROSITE" id="PS00674">
    <property type="entry name" value="AAA"/>
    <property type="match status" value="1"/>
</dbReference>
<comment type="cofactor">
    <cofactor evidence="16">
        <name>Zn(2+)</name>
        <dbReference type="ChEBI" id="CHEBI:29105"/>
    </cofactor>
    <text evidence="16">Binds 1 zinc ion per subunit.</text>
</comment>
<keyword evidence="5 16" id="KW-0645">Protease</keyword>
<feature type="binding site" evidence="16">
    <location>
        <begin position="195"/>
        <end position="202"/>
    </location>
    <ligand>
        <name>ATP</name>
        <dbReference type="ChEBI" id="CHEBI:30616"/>
    </ligand>
</feature>
<dbReference type="GO" id="GO:0004222">
    <property type="term" value="F:metalloendopeptidase activity"/>
    <property type="evidence" value="ECO:0007669"/>
    <property type="project" value="InterPro"/>
</dbReference>
<sequence length="631" mass="68236">MRSFWVYILLVVGAVLLLGSLEGSEERIPYARFRDMAEQGVLTEVQIKGDTYIGRTAPNAPVGTSQTFRTGRIEGAETALLATLDAKDVPYTRVSDGGPSMSMMLLWALPLLGVLLLVSSMSRKAPTPNITNPALNFGKHKARLYVDKGAPVTFRDVAGSHEAKAELTEIVEFLKSPERYRRLGGRIPKGVLLVGPPGTGKTLLARAVAGEANVPFFSICGSEFVEMFVGVGAARVRDLFTQAREKPAAILFVDELDAVGKARGAAGPIGGNDEREQTLNQLLTEMDGFDGATGLVVIAATNRPEILDPALTRAGRFDRRVYVDRPDLRERREILEVHARRVLLGPDVNLDDMAAQTTGLVGADLANLLNEAALLAARRHATSVSRADLDEAIERVIAGLERKSRRLGAHERVVVAYHEAGHAIAAELLPTQDPVRKVSIVPRGVGALGYTLQKPREDRYLMSRQEILDRLVVLLGGRVAEQRTFGDASTGAQDDLVNATDIARRMVRELGMGGAAGLGLASFDPRRSVTFERGGYDYSEETARVVDAEVGRLLAEAEARTKALINEHYEGLDRIARRLLDVETLTGEDVRALLHAPAEKPKVAEAEGVDVTVEEAPASEARPRAACVGSK</sequence>
<dbReference type="Pfam" id="PF06480">
    <property type="entry name" value="FtsH_ext"/>
    <property type="match status" value="1"/>
</dbReference>
<dbReference type="SMART" id="SM00382">
    <property type="entry name" value="AAA"/>
    <property type="match status" value="1"/>
</dbReference>
<dbReference type="SUPFAM" id="SSF140990">
    <property type="entry name" value="FtsH protease domain-like"/>
    <property type="match status" value="1"/>
</dbReference>
<accession>A0A6N7PYK4</accession>
<dbReference type="EMBL" id="WJIE01000009">
    <property type="protein sequence ID" value="MRG95956.1"/>
    <property type="molecule type" value="Genomic_DNA"/>
</dbReference>
<dbReference type="GO" id="GO:0005524">
    <property type="term" value="F:ATP binding"/>
    <property type="evidence" value="ECO:0007669"/>
    <property type="project" value="UniProtKB-UniRule"/>
</dbReference>
<dbReference type="Pfam" id="PF17862">
    <property type="entry name" value="AAA_lid_3"/>
    <property type="match status" value="1"/>
</dbReference>
<dbReference type="InterPro" id="IPR003593">
    <property type="entry name" value="AAA+_ATPase"/>
</dbReference>
<evidence type="ECO:0000256" key="10">
    <source>
        <dbReference type="ARBA" id="ARBA00022833"/>
    </source>
</evidence>
<feature type="binding site" evidence="16">
    <location>
        <position position="418"/>
    </location>
    <ligand>
        <name>Zn(2+)</name>
        <dbReference type="ChEBI" id="CHEBI:29105"/>
        <note>catalytic</note>
    </ligand>
</feature>
<dbReference type="Gene3D" id="1.20.58.760">
    <property type="entry name" value="Peptidase M41"/>
    <property type="match status" value="1"/>
</dbReference>
<comment type="similarity">
    <text evidence="15 16">In the central section; belongs to the AAA ATPase family.</text>
</comment>
<name>A0A6N7PYK4_9BACT</name>
<evidence type="ECO:0000256" key="17">
    <source>
        <dbReference type="RuleBase" id="RU003651"/>
    </source>
</evidence>
<keyword evidence="12 16" id="KW-1133">Transmembrane helix</keyword>
<evidence type="ECO:0000313" key="21">
    <source>
        <dbReference type="Proteomes" id="UP000440224"/>
    </source>
</evidence>
<keyword evidence="4" id="KW-0997">Cell inner membrane</keyword>
<keyword evidence="9 16" id="KW-0378">Hydrolase</keyword>
<comment type="caution">
    <text evidence="20">The sequence shown here is derived from an EMBL/GenBank/DDBJ whole genome shotgun (WGS) entry which is preliminary data.</text>
</comment>
<evidence type="ECO:0000256" key="1">
    <source>
        <dbReference type="ARBA" id="ARBA00004370"/>
    </source>
</evidence>
<feature type="binding site" evidence="16">
    <location>
        <position position="495"/>
    </location>
    <ligand>
        <name>Zn(2+)</name>
        <dbReference type="ChEBI" id="CHEBI:29105"/>
        <note>catalytic</note>
    </ligand>
</feature>
<dbReference type="NCBIfam" id="TIGR01241">
    <property type="entry name" value="FtsH_fam"/>
    <property type="match status" value="1"/>
</dbReference>
<keyword evidence="14 16" id="KW-0472">Membrane</keyword>
<evidence type="ECO:0000256" key="2">
    <source>
        <dbReference type="ARBA" id="ARBA00010044"/>
    </source>
</evidence>
<dbReference type="GO" id="GO:0016887">
    <property type="term" value="F:ATP hydrolysis activity"/>
    <property type="evidence" value="ECO:0007669"/>
    <property type="project" value="UniProtKB-UniRule"/>
</dbReference>
<comment type="subunit">
    <text evidence="16">Homohexamer.</text>
</comment>
<proteinExistence type="inferred from homology"/>
<evidence type="ECO:0000256" key="6">
    <source>
        <dbReference type="ARBA" id="ARBA00022692"/>
    </source>
</evidence>
<keyword evidence="3 16" id="KW-1003">Cell membrane</keyword>
<dbReference type="InterPro" id="IPR041569">
    <property type="entry name" value="AAA_lid_3"/>
</dbReference>
<protein>
    <recommendedName>
        <fullName evidence="16">ATP-dependent zinc metalloprotease FtsH</fullName>
        <ecNumber evidence="16">3.4.24.-</ecNumber>
    </recommendedName>
</protein>
<dbReference type="PANTHER" id="PTHR23076:SF97">
    <property type="entry name" value="ATP-DEPENDENT ZINC METALLOPROTEASE YME1L1"/>
    <property type="match status" value="1"/>
</dbReference>
<feature type="active site" evidence="16">
    <location>
        <position position="419"/>
    </location>
</feature>
<reference evidence="20 21" key="1">
    <citation type="submission" date="2019-10" db="EMBL/GenBank/DDBJ databases">
        <title>A soil myxobacterium in the family Polyangiaceae.</title>
        <authorList>
            <person name="Li Y."/>
            <person name="Wang J."/>
        </authorList>
    </citation>
    <scope>NUCLEOTIDE SEQUENCE [LARGE SCALE GENOMIC DNA]</scope>
    <source>
        <strain evidence="20 21">DSM 14734</strain>
    </source>
</reference>
<evidence type="ECO:0000256" key="5">
    <source>
        <dbReference type="ARBA" id="ARBA00022670"/>
    </source>
</evidence>
<dbReference type="AlphaFoldDB" id="A0A6N7PYK4"/>